<proteinExistence type="predicted"/>
<reference evidence="3" key="1">
    <citation type="journal article" date="2019" name="Int. J. Syst. Evol. Microbiol.">
        <title>The Global Catalogue of Microorganisms (GCM) 10K type strain sequencing project: providing services to taxonomists for standard genome sequencing and annotation.</title>
        <authorList>
            <consortium name="The Broad Institute Genomics Platform"/>
            <consortium name="The Broad Institute Genome Sequencing Center for Infectious Disease"/>
            <person name="Wu L."/>
            <person name="Ma J."/>
        </authorList>
    </citation>
    <scope>NUCLEOTIDE SEQUENCE [LARGE SCALE GENOMIC DNA]</scope>
    <source>
        <strain evidence="3">JCM 17933</strain>
    </source>
</reference>
<feature type="region of interest" description="Disordered" evidence="1">
    <location>
        <begin position="165"/>
        <end position="253"/>
    </location>
</feature>
<dbReference type="EMBL" id="BAABHF010000036">
    <property type="protein sequence ID" value="GAA4505036.1"/>
    <property type="molecule type" value="Genomic_DNA"/>
</dbReference>
<accession>A0ABP8QKY7</accession>
<gene>
    <name evidence="2" type="ORF">GCM10023191_060220</name>
</gene>
<dbReference type="Proteomes" id="UP001500503">
    <property type="component" value="Unassembled WGS sequence"/>
</dbReference>
<evidence type="ECO:0000313" key="3">
    <source>
        <dbReference type="Proteomes" id="UP001500503"/>
    </source>
</evidence>
<organism evidence="2 3">
    <name type="scientific">Actinoallomurus oryzae</name>
    <dbReference type="NCBI Taxonomy" id="502180"/>
    <lineage>
        <taxon>Bacteria</taxon>
        <taxon>Bacillati</taxon>
        <taxon>Actinomycetota</taxon>
        <taxon>Actinomycetes</taxon>
        <taxon>Streptosporangiales</taxon>
        <taxon>Thermomonosporaceae</taxon>
        <taxon>Actinoallomurus</taxon>
    </lineage>
</organism>
<name>A0ABP8QKY7_9ACTN</name>
<feature type="compositionally biased region" description="Pro residues" evidence="1">
    <location>
        <begin position="232"/>
        <end position="241"/>
    </location>
</feature>
<protein>
    <recommendedName>
        <fullName evidence="4">Roadblock/LAMTOR2 domain-containing protein</fullName>
    </recommendedName>
</protein>
<feature type="compositionally biased region" description="Low complexity" evidence="1">
    <location>
        <begin position="197"/>
        <end position="231"/>
    </location>
</feature>
<comment type="caution">
    <text evidence="2">The sequence shown here is derived from an EMBL/GenBank/DDBJ whole genome shotgun (WGS) entry which is preliminary data.</text>
</comment>
<evidence type="ECO:0008006" key="4">
    <source>
        <dbReference type="Google" id="ProtNLM"/>
    </source>
</evidence>
<sequence>MGDLRTSRASVHEWTGSRSAEPVTVSTFHDYVCRRGGPHYLAKYDHGFYEFAVDVLDDPKLFSSGSDASPDRRHFYQAAAQQLAFMMTALDQRLSDLETGRLIRMVLHAERGAMFSMSVTPKNYVLAIVFGAAAAVKGRATRVLPHVDLVRDADRFVSGIADGLRDRLGIPSQNPGGWKTSMPAVEAPSAEPPVPEVPSAEASSAKASSTEAPSTEAPSTEASSTEASSPDAPMPDAPSPEAPARGEAVRSAVQLRSSPLSTLGGRLSDLLSPDELIYLAHCRRGDILAEADLLDHEQVIELRPPHLPPSAMRTLYRRMAEEFAMFTRQLSQLARQAIRGRMLRIVLDVEQGAFFYYRLGPRDYLVGVTTNQKRVSQADQAMGELVAGLIGAGVSFGQ</sequence>
<evidence type="ECO:0000313" key="2">
    <source>
        <dbReference type="EMBL" id="GAA4505036.1"/>
    </source>
</evidence>
<evidence type="ECO:0000256" key="1">
    <source>
        <dbReference type="SAM" id="MobiDB-lite"/>
    </source>
</evidence>
<keyword evidence="3" id="KW-1185">Reference proteome</keyword>